<dbReference type="PANTHER" id="PTHR31933">
    <property type="entry name" value="O-FUCOSYLTRANSFERASE 2-RELATED"/>
    <property type="match status" value="1"/>
</dbReference>
<sequence length="208" mass="23378">MADLLAARMRNRTGGSNPHIVLHLRFEKGMNGSHLWQLALQKRKEGRCPFETGEVAVILRAMGYPKETQIYVASGQVYGGQNRMAPLRNMFPNLELATQDELDKCRKHVTSLAALDFLVCLKSAVFVMTHGGNSELIIGARQSMGHRQKSKSIKPDKGLISKSFGDPYMGWTTFAEDIIDTHQTRIGLPEETFHNYDLWENPPCMCKA</sequence>
<dbReference type="OrthoDB" id="1882547at2759"/>
<evidence type="ECO:0000256" key="2">
    <source>
        <dbReference type="ARBA" id="ARBA00022676"/>
    </source>
</evidence>
<evidence type="ECO:0000256" key="6">
    <source>
        <dbReference type="ARBA" id="ARBA00030350"/>
    </source>
</evidence>
<evidence type="ECO:0000313" key="8">
    <source>
        <dbReference type="Proteomes" id="UP000237000"/>
    </source>
</evidence>
<reference evidence="8" key="1">
    <citation type="submission" date="2016-06" db="EMBL/GenBank/DDBJ databases">
        <title>Parallel loss of symbiosis genes in relatives of nitrogen-fixing non-legume Parasponia.</title>
        <authorList>
            <person name="Van Velzen R."/>
            <person name="Holmer R."/>
            <person name="Bu F."/>
            <person name="Rutten L."/>
            <person name="Van Zeijl A."/>
            <person name="Liu W."/>
            <person name="Santuari L."/>
            <person name="Cao Q."/>
            <person name="Sharma T."/>
            <person name="Shen D."/>
            <person name="Roswanjaya Y."/>
            <person name="Wardhani T."/>
            <person name="Kalhor M.S."/>
            <person name="Jansen J."/>
            <person name="Van den Hoogen J."/>
            <person name="Gungor B."/>
            <person name="Hartog M."/>
            <person name="Hontelez J."/>
            <person name="Verver J."/>
            <person name="Yang W.-C."/>
            <person name="Schijlen E."/>
            <person name="Repin R."/>
            <person name="Schilthuizen M."/>
            <person name="Schranz E."/>
            <person name="Heidstra R."/>
            <person name="Miyata K."/>
            <person name="Fedorova E."/>
            <person name="Kohlen W."/>
            <person name="Bisseling T."/>
            <person name="Smit S."/>
            <person name="Geurts R."/>
        </authorList>
    </citation>
    <scope>NUCLEOTIDE SEQUENCE [LARGE SCALE GENOMIC DNA]</scope>
    <source>
        <strain evidence="8">cv. RG33-2</strain>
    </source>
</reference>
<dbReference type="STRING" id="63057.A0A2P5EAQ2"/>
<dbReference type="PANTHER" id="PTHR31933:SF1">
    <property type="entry name" value="PROTEIN PECTIC ARABINOGALACTAN SYNTHESIS-RELATED"/>
    <property type="match status" value="1"/>
</dbReference>
<keyword evidence="3 7" id="KW-0808">Transferase</keyword>
<dbReference type="AlphaFoldDB" id="A0A2P5EAQ2"/>
<evidence type="ECO:0000256" key="3">
    <source>
        <dbReference type="ARBA" id="ARBA00022679"/>
    </source>
</evidence>
<keyword evidence="4" id="KW-0294">Fucose metabolism</keyword>
<dbReference type="InterPro" id="IPR019378">
    <property type="entry name" value="GDP-Fuc_O-FucTrfase"/>
</dbReference>
<accession>A0A2P5EAQ2</accession>
<comment type="similarity">
    <text evidence="1">Belongs to the glycosyltransferase GT106 family.</text>
</comment>
<proteinExistence type="inferred from homology"/>
<gene>
    <name evidence="7" type="ORF">TorRG33x02_215580</name>
</gene>
<name>A0A2P5EAQ2_TREOI</name>
<comment type="caution">
    <text evidence="7">The sequence shown here is derived from an EMBL/GenBank/DDBJ whole genome shotgun (WGS) entry which is preliminary data.</text>
</comment>
<evidence type="ECO:0000256" key="1">
    <source>
        <dbReference type="ARBA" id="ARBA00007737"/>
    </source>
</evidence>
<dbReference type="InParanoid" id="A0A2P5EAQ2"/>
<organism evidence="7 8">
    <name type="scientific">Trema orientale</name>
    <name type="common">Charcoal tree</name>
    <name type="synonym">Celtis orientalis</name>
    <dbReference type="NCBI Taxonomy" id="63057"/>
    <lineage>
        <taxon>Eukaryota</taxon>
        <taxon>Viridiplantae</taxon>
        <taxon>Streptophyta</taxon>
        <taxon>Embryophyta</taxon>
        <taxon>Tracheophyta</taxon>
        <taxon>Spermatophyta</taxon>
        <taxon>Magnoliopsida</taxon>
        <taxon>eudicotyledons</taxon>
        <taxon>Gunneridae</taxon>
        <taxon>Pentapetalae</taxon>
        <taxon>rosids</taxon>
        <taxon>fabids</taxon>
        <taxon>Rosales</taxon>
        <taxon>Cannabaceae</taxon>
        <taxon>Trema</taxon>
    </lineage>
</organism>
<dbReference type="Pfam" id="PF10250">
    <property type="entry name" value="O-FucT"/>
    <property type="match status" value="1"/>
</dbReference>
<keyword evidence="2 7" id="KW-0328">Glycosyltransferase</keyword>
<dbReference type="Proteomes" id="UP000237000">
    <property type="component" value="Unassembled WGS sequence"/>
</dbReference>
<dbReference type="GO" id="GO:0016757">
    <property type="term" value="F:glycosyltransferase activity"/>
    <property type="evidence" value="ECO:0007669"/>
    <property type="project" value="UniProtKB-KW"/>
</dbReference>
<keyword evidence="5" id="KW-0119">Carbohydrate metabolism</keyword>
<protein>
    <recommendedName>
        <fullName evidence="6">O-fucosyltransferase family protein</fullName>
    </recommendedName>
</protein>
<evidence type="ECO:0000256" key="4">
    <source>
        <dbReference type="ARBA" id="ARBA00023253"/>
    </source>
</evidence>
<keyword evidence="8" id="KW-1185">Reference proteome</keyword>
<evidence type="ECO:0000256" key="5">
    <source>
        <dbReference type="ARBA" id="ARBA00023277"/>
    </source>
</evidence>
<dbReference type="InterPro" id="IPR052272">
    <property type="entry name" value="GT106_glycosyltransferase"/>
</dbReference>
<dbReference type="GO" id="GO:0006004">
    <property type="term" value="P:fucose metabolic process"/>
    <property type="evidence" value="ECO:0007669"/>
    <property type="project" value="UniProtKB-KW"/>
</dbReference>
<dbReference type="EMBL" id="JXTC01000190">
    <property type="protein sequence ID" value="PON82629.1"/>
    <property type="molecule type" value="Genomic_DNA"/>
</dbReference>
<evidence type="ECO:0000313" key="7">
    <source>
        <dbReference type="EMBL" id="PON82629.1"/>
    </source>
</evidence>